<evidence type="ECO:0000313" key="1">
    <source>
        <dbReference type="EMBL" id="KAK1869353.1"/>
    </source>
</evidence>
<keyword evidence="2" id="KW-1185">Reference proteome</keyword>
<proteinExistence type="predicted"/>
<accession>A0ACC3CHL7</accession>
<comment type="caution">
    <text evidence="1">The sequence shown here is derived from an EMBL/GenBank/DDBJ whole genome shotgun (WGS) entry which is preliminary data.</text>
</comment>
<reference evidence="1" key="1">
    <citation type="submission" date="2019-11" db="EMBL/GenBank/DDBJ databases">
        <title>Nori genome reveals adaptations in red seaweeds to the harsh intertidal environment.</title>
        <authorList>
            <person name="Wang D."/>
            <person name="Mao Y."/>
        </authorList>
    </citation>
    <scope>NUCLEOTIDE SEQUENCE</scope>
    <source>
        <tissue evidence="1">Gametophyte</tissue>
    </source>
</reference>
<gene>
    <name evidence="1" type="ORF">I4F81_011830</name>
</gene>
<organism evidence="1 2">
    <name type="scientific">Pyropia yezoensis</name>
    <name type="common">Susabi-nori</name>
    <name type="synonym">Porphyra yezoensis</name>
    <dbReference type="NCBI Taxonomy" id="2788"/>
    <lineage>
        <taxon>Eukaryota</taxon>
        <taxon>Rhodophyta</taxon>
        <taxon>Bangiophyceae</taxon>
        <taxon>Bangiales</taxon>
        <taxon>Bangiaceae</taxon>
        <taxon>Pyropia</taxon>
    </lineage>
</organism>
<evidence type="ECO:0000313" key="2">
    <source>
        <dbReference type="Proteomes" id="UP000798662"/>
    </source>
</evidence>
<sequence length="581" mass="55514">MPLPPSPPSPPPSSPPPLLEYSYSDASNHASITAAAAAALTALRFEVASSPGNDDSDVWNDGGDAGGDPAGLPSIGAPDIPTASAALQDLRSAATADAATVGAALAPMAAGVFVAVARLAAAGGEWSLVDEDPLMRALCRGRDVPDMAALATVLWGADAAAAAARGATRRRQRRPAFFLDSDSDGERSPLPATPRPPTLYAHLAAALRAEDAARDRGYSGAVPSGAPGTDGGAGGAVVVAVSALPPGSATLAGVAVGVGADAAAAALALTLPLCGEWTGGRRRAGLTALAHLLSPAVGVNDGAMDGGSAAAGDAPLLPPHATVDRAAAPGIYAAMRTALSLAPTSAGGAADPTDVALTLGATLAAAAAVLAAVTPPDDRGALSPPPPREWAATLASAASTATAALTSSDVAVRAAAAGGVPALAAAAGAHLCGHVRSLAAAAATSARLSAPLAADDGISGGGGVAAGAAAAEAAVTALAGGCEEEGGAPAAGLARLERAVVAGVLALRRVGAASAMDEVLAGFAGGSDGWERGVRRVATGVATAVAAGGEDVDKDGWGASVWGRLEAAFFAEGGRGGAAAA</sequence>
<dbReference type="Proteomes" id="UP000798662">
    <property type="component" value="Chromosome 3"/>
</dbReference>
<protein>
    <submittedName>
        <fullName evidence="1">Uncharacterized protein</fullName>
    </submittedName>
</protein>
<dbReference type="EMBL" id="CM020620">
    <property type="protein sequence ID" value="KAK1869353.1"/>
    <property type="molecule type" value="Genomic_DNA"/>
</dbReference>
<name>A0ACC3CHL7_PYRYE</name>